<evidence type="ECO:0000313" key="2">
    <source>
        <dbReference type="Proteomes" id="UP000692954"/>
    </source>
</evidence>
<dbReference type="EMBL" id="CAJJDN010000372">
    <property type="protein sequence ID" value="CAD8131090.1"/>
    <property type="molecule type" value="Genomic_DNA"/>
</dbReference>
<organism evidence="1 2">
    <name type="scientific">Paramecium sonneborni</name>
    <dbReference type="NCBI Taxonomy" id="65129"/>
    <lineage>
        <taxon>Eukaryota</taxon>
        <taxon>Sar</taxon>
        <taxon>Alveolata</taxon>
        <taxon>Ciliophora</taxon>
        <taxon>Intramacronucleata</taxon>
        <taxon>Oligohymenophorea</taxon>
        <taxon>Peniculida</taxon>
        <taxon>Parameciidae</taxon>
        <taxon>Paramecium</taxon>
    </lineage>
</organism>
<name>A0A8S1RUF8_9CILI</name>
<gene>
    <name evidence="1" type="ORF">PSON_ATCC_30995.1.T3720002</name>
</gene>
<evidence type="ECO:0000313" key="1">
    <source>
        <dbReference type="EMBL" id="CAD8131090.1"/>
    </source>
</evidence>
<dbReference type="Proteomes" id="UP000692954">
    <property type="component" value="Unassembled WGS sequence"/>
</dbReference>
<reference evidence="1" key="1">
    <citation type="submission" date="2021-01" db="EMBL/GenBank/DDBJ databases">
        <authorList>
            <consortium name="Genoscope - CEA"/>
            <person name="William W."/>
        </authorList>
    </citation>
    <scope>NUCLEOTIDE SEQUENCE</scope>
</reference>
<comment type="caution">
    <text evidence="1">The sequence shown here is derived from an EMBL/GenBank/DDBJ whole genome shotgun (WGS) entry which is preliminary data.</text>
</comment>
<keyword evidence="2" id="KW-1185">Reference proteome</keyword>
<dbReference type="AlphaFoldDB" id="A0A8S1RUF8"/>
<protein>
    <submittedName>
        <fullName evidence="1">Uncharacterized protein</fullName>
    </submittedName>
</protein>
<proteinExistence type="predicted"/>
<sequence>MIVQNSRLEQVLSANQDKRKIIFKLLQQALEKQSQLFQILNQEKLIFIQMEIIIKKKTLPIEKNAAQVPLVQFAAHGKVAALNPLAQHPNLNYPRTSQFIYIKK</sequence>
<accession>A0A8S1RUF8</accession>